<evidence type="ECO:0000259" key="2">
    <source>
        <dbReference type="Pfam" id="PF14451"/>
    </source>
</evidence>
<dbReference type="Pfam" id="PF01927">
    <property type="entry name" value="Mut7-C"/>
    <property type="match status" value="1"/>
</dbReference>
<sequence>MGRLELRLRVAEELRFFLPQRHRDGEFHTVSDAASPLGHVVRSAGVPRTEVGSLLANGTPVPSSHRPDDGDVVEVHPVGRPQRPPTLPPRFLLDVHLGALARRLRLVGLDTAYDNDRDDPSLVDQANAEDRVLLSQDRGLLHRTNLRSGAYVRGTQPDEQLDDILDRFLPPLAPWTRCTSCNGELSPVSKTDIDDLLESGTRASYDTFAQCRACGRLYWPGAHHERLTAIVTAAQRTVAAAAAEG</sequence>
<dbReference type="Proteomes" id="UP000317422">
    <property type="component" value="Unassembled WGS sequence"/>
</dbReference>
<proteinExistence type="predicted"/>
<dbReference type="AlphaFoldDB" id="A0A543NN25"/>
<dbReference type="PANTHER" id="PTHR39081">
    <property type="entry name" value="MUT7-C DOMAIN-CONTAINING PROTEIN"/>
    <property type="match status" value="1"/>
</dbReference>
<accession>A0A543NN25</accession>
<protein>
    <recommendedName>
        <fullName evidence="5">Mut7-C ubiquitin/RNAse domain-containing protein</fullName>
    </recommendedName>
</protein>
<gene>
    <name evidence="3" type="ORF">FHX37_3233</name>
</gene>
<feature type="domain" description="Ubiquitin Mut7-C" evidence="2">
    <location>
        <begin position="6"/>
        <end position="82"/>
    </location>
</feature>
<evidence type="ECO:0008006" key="5">
    <source>
        <dbReference type="Google" id="ProtNLM"/>
    </source>
</evidence>
<organism evidence="3 4">
    <name type="scientific">Haloactinospora alba</name>
    <dbReference type="NCBI Taxonomy" id="405555"/>
    <lineage>
        <taxon>Bacteria</taxon>
        <taxon>Bacillati</taxon>
        <taxon>Actinomycetota</taxon>
        <taxon>Actinomycetes</taxon>
        <taxon>Streptosporangiales</taxon>
        <taxon>Nocardiopsidaceae</taxon>
        <taxon>Haloactinospora</taxon>
    </lineage>
</organism>
<keyword evidence="4" id="KW-1185">Reference proteome</keyword>
<comment type="caution">
    <text evidence="3">The sequence shown here is derived from an EMBL/GenBank/DDBJ whole genome shotgun (WGS) entry which is preliminary data.</text>
</comment>
<dbReference type="Pfam" id="PF14451">
    <property type="entry name" value="Ub-Mut7C"/>
    <property type="match status" value="1"/>
</dbReference>
<reference evidence="3 4" key="1">
    <citation type="submission" date="2019-06" db="EMBL/GenBank/DDBJ databases">
        <title>Sequencing the genomes of 1000 actinobacteria strains.</title>
        <authorList>
            <person name="Klenk H.-P."/>
        </authorList>
    </citation>
    <scope>NUCLEOTIDE SEQUENCE [LARGE SCALE GENOMIC DNA]</scope>
    <source>
        <strain evidence="3 4">DSM 45015</strain>
    </source>
</reference>
<dbReference type="InterPro" id="IPR002782">
    <property type="entry name" value="Mut7-C_RNAse_dom"/>
</dbReference>
<dbReference type="RefSeq" id="WP_141924622.1">
    <property type="nucleotide sequence ID" value="NZ_VFQC01000001.1"/>
</dbReference>
<evidence type="ECO:0000313" key="4">
    <source>
        <dbReference type="Proteomes" id="UP000317422"/>
    </source>
</evidence>
<dbReference type="OrthoDB" id="9797655at2"/>
<name>A0A543NN25_9ACTN</name>
<dbReference type="InterPro" id="IPR027798">
    <property type="entry name" value="Ub_Mut7C"/>
</dbReference>
<evidence type="ECO:0000259" key="1">
    <source>
        <dbReference type="Pfam" id="PF01927"/>
    </source>
</evidence>
<dbReference type="PANTHER" id="PTHR39081:SF1">
    <property type="entry name" value="MUT7-C RNASE DOMAIN-CONTAINING PROTEIN"/>
    <property type="match status" value="1"/>
</dbReference>
<evidence type="ECO:0000313" key="3">
    <source>
        <dbReference type="EMBL" id="TQN33228.1"/>
    </source>
</evidence>
<dbReference type="EMBL" id="VFQC01000001">
    <property type="protein sequence ID" value="TQN33228.1"/>
    <property type="molecule type" value="Genomic_DNA"/>
</dbReference>
<feature type="domain" description="Mut7-C RNAse" evidence="1">
    <location>
        <begin position="89"/>
        <end position="230"/>
    </location>
</feature>